<dbReference type="PROSITE" id="PS50048">
    <property type="entry name" value="ZN2_CY6_FUNGAL_2"/>
    <property type="match status" value="1"/>
</dbReference>
<gene>
    <name evidence="8" type="ORF">BGW36DRAFT_350559</name>
</gene>
<dbReference type="EMBL" id="JAJTJA010000013">
    <property type="protein sequence ID" value="KAH8690934.1"/>
    <property type="molecule type" value="Genomic_DNA"/>
</dbReference>
<reference evidence="8" key="1">
    <citation type="submission" date="2021-12" db="EMBL/GenBank/DDBJ databases">
        <title>Convergent genome expansion in fungi linked to evolution of root-endophyte symbiosis.</title>
        <authorList>
            <consortium name="DOE Joint Genome Institute"/>
            <person name="Ke Y.-H."/>
            <person name="Bonito G."/>
            <person name="Liao H.-L."/>
            <person name="Looney B."/>
            <person name="Rojas-Flechas A."/>
            <person name="Nash J."/>
            <person name="Hameed K."/>
            <person name="Schadt C."/>
            <person name="Martin F."/>
            <person name="Crous P.W."/>
            <person name="Miettinen O."/>
            <person name="Magnuson J.K."/>
            <person name="Labbe J."/>
            <person name="Jacobson D."/>
            <person name="Doktycz M.J."/>
            <person name="Veneault-Fourrey C."/>
            <person name="Kuo A."/>
            <person name="Mondo S."/>
            <person name="Calhoun S."/>
            <person name="Riley R."/>
            <person name="Ohm R."/>
            <person name="LaButti K."/>
            <person name="Andreopoulos B."/>
            <person name="Pangilinan J."/>
            <person name="Nolan M."/>
            <person name="Tritt A."/>
            <person name="Clum A."/>
            <person name="Lipzen A."/>
            <person name="Daum C."/>
            <person name="Barry K."/>
            <person name="Grigoriev I.V."/>
            <person name="Vilgalys R."/>
        </authorList>
    </citation>
    <scope>NUCLEOTIDE SEQUENCE</scope>
    <source>
        <strain evidence="8">PMI_201</strain>
    </source>
</reference>
<dbReference type="GO" id="GO:0000981">
    <property type="term" value="F:DNA-binding transcription factor activity, RNA polymerase II-specific"/>
    <property type="evidence" value="ECO:0007669"/>
    <property type="project" value="InterPro"/>
</dbReference>
<dbReference type="InterPro" id="IPR036864">
    <property type="entry name" value="Zn2-C6_fun-type_DNA-bd_sf"/>
</dbReference>
<dbReference type="PANTHER" id="PTHR47338">
    <property type="entry name" value="ZN(II)2CYS6 TRANSCRIPTION FACTOR (EUROFUNG)-RELATED"/>
    <property type="match status" value="1"/>
</dbReference>
<dbReference type="Pfam" id="PF00172">
    <property type="entry name" value="Zn_clus"/>
    <property type="match status" value="1"/>
</dbReference>
<evidence type="ECO:0000256" key="4">
    <source>
        <dbReference type="ARBA" id="ARBA00023125"/>
    </source>
</evidence>
<dbReference type="PANTHER" id="PTHR47338:SF25">
    <property type="entry name" value="TRANSCRIPTION FACTOR"/>
    <property type="match status" value="1"/>
</dbReference>
<dbReference type="CDD" id="cd00067">
    <property type="entry name" value="GAL4"/>
    <property type="match status" value="1"/>
</dbReference>
<dbReference type="InterPro" id="IPR001138">
    <property type="entry name" value="Zn2Cys6_DnaBD"/>
</dbReference>
<accession>A0AAD4KIA1</accession>
<dbReference type="SMART" id="SM00906">
    <property type="entry name" value="Fungal_trans"/>
    <property type="match status" value="1"/>
</dbReference>
<evidence type="ECO:0000256" key="2">
    <source>
        <dbReference type="ARBA" id="ARBA00022723"/>
    </source>
</evidence>
<evidence type="ECO:0000259" key="7">
    <source>
        <dbReference type="PROSITE" id="PS50048"/>
    </source>
</evidence>
<dbReference type="InterPro" id="IPR050815">
    <property type="entry name" value="TF_fung"/>
</dbReference>
<dbReference type="InterPro" id="IPR007219">
    <property type="entry name" value="XnlR_reg_dom"/>
</dbReference>
<dbReference type="SUPFAM" id="SSF57701">
    <property type="entry name" value="Zn2/Cys6 DNA-binding domain"/>
    <property type="match status" value="1"/>
</dbReference>
<dbReference type="GO" id="GO:0003677">
    <property type="term" value="F:DNA binding"/>
    <property type="evidence" value="ECO:0007669"/>
    <property type="project" value="UniProtKB-KW"/>
</dbReference>
<dbReference type="CDD" id="cd12148">
    <property type="entry name" value="fungal_TF_MHR"/>
    <property type="match status" value="1"/>
</dbReference>
<evidence type="ECO:0000256" key="5">
    <source>
        <dbReference type="ARBA" id="ARBA00023163"/>
    </source>
</evidence>
<protein>
    <submittedName>
        <fullName evidence="8">Zinc finger transcription factor 1</fullName>
    </submittedName>
</protein>
<keyword evidence="3" id="KW-0805">Transcription regulation</keyword>
<dbReference type="Gene3D" id="4.10.240.10">
    <property type="entry name" value="Zn(2)-C6 fungal-type DNA-binding domain"/>
    <property type="match status" value="1"/>
</dbReference>
<keyword evidence="4" id="KW-0238">DNA-binding</keyword>
<evidence type="ECO:0000313" key="8">
    <source>
        <dbReference type="EMBL" id="KAH8690934.1"/>
    </source>
</evidence>
<dbReference type="GO" id="GO:0005634">
    <property type="term" value="C:nucleus"/>
    <property type="evidence" value="ECO:0007669"/>
    <property type="project" value="UniProtKB-SubCell"/>
</dbReference>
<name>A0AAD4KIA1_9EURO</name>
<dbReference type="PROSITE" id="PS00463">
    <property type="entry name" value="ZN2_CY6_FUNGAL_1"/>
    <property type="match status" value="1"/>
</dbReference>
<dbReference type="GO" id="GO:0008270">
    <property type="term" value="F:zinc ion binding"/>
    <property type="evidence" value="ECO:0007669"/>
    <property type="project" value="InterPro"/>
</dbReference>
<dbReference type="GO" id="GO:0006351">
    <property type="term" value="P:DNA-templated transcription"/>
    <property type="evidence" value="ECO:0007669"/>
    <property type="project" value="InterPro"/>
</dbReference>
<dbReference type="Proteomes" id="UP001201262">
    <property type="component" value="Unassembled WGS sequence"/>
</dbReference>
<comment type="caution">
    <text evidence="8">The sequence shown here is derived from an EMBL/GenBank/DDBJ whole genome shotgun (WGS) entry which is preliminary data.</text>
</comment>
<evidence type="ECO:0000313" key="9">
    <source>
        <dbReference type="Proteomes" id="UP001201262"/>
    </source>
</evidence>
<dbReference type="AlphaFoldDB" id="A0AAD4KIA1"/>
<sequence length="606" mass="69168">MPRTFIRTPQACNTCRRRKTKCDGIRPRCGRCTTKHTQCIWSTPDSSFDPRSPTSELSNSVEQVDEADGKYMKGLQLCLKHFFERHFVSDFCSFDYPPDFEQKCKNDPLLSSSIISLCSRYMQPQDAQILFGLPSHREVSRHYLHRARSLAKETLDEPSVSHIQGNLILAMAELLSNSGSRHWLFAGSAIRMAEIMRLNKEFHQKHSLKDQEIRRRVFWACLLFDRALAYLLAKHRTIDLDTISIAVPGTDISLAYHEATKGLSLGELAAHQQPSELGLSSYLLKTVCLWSDLADFAVYSRRRLEWYPPTNPQSSFFIRNNALQTWIDSLPPSLCWSIENFNRQCVLRQESTYIAMQFLLHSASCVAHQCYLPHLPTYTKLSEDVDAAGLSYLHREEYLIQSCVSNALEAGEMLSYLMDPDRENHRSSLQTIWVASSSLIVAHVLLWLQNTQDALYSSDEIQQKVKHYLNLIHQLISSWQYEWKIARQWLIALNTMHDLYKAAYLGEINENILRPESMEPSQCFSDDDSTDFRPQPGDGYPLVVSLPNLQSSVKFATCDTSAKSISIQSIWLQLCGGWPYGFTGPECITDPQLNCSVPTGSTLIDH</sequence>
<feature type="domain" description="Zn(2)-C6 fungal-type" evidence="7">
    <location>
        <begin position="11"/>
        <end position="41"/>
    </location>
</feature>
<keyword evidence="5" id="KW-0804">Transcription</keyword>
<keyword evidence="6" id="KW-0539">Nucleus</keyword>
<dbReference type="RefSeq" id="XP_046067130.1">
    <property type="nucleotide sequence ID" value="XM_046213322.1"/>
</dbReference>
<dbReference type="Pfam" id="PF04082">
    <property type="entry name" value="Fungal_trans"/>
    <property type="match status" value="1"/>
</dbReference>
<evidence type="ECO:0000256" key="1">
    <source>
        <dbReference type="ARBA" id="ARBA00004123"/>
    </source>
</evidence>
<evidence type="ECO:0000256" key="3">
    <source>
        <dbReference type="ARBA" id="ARBA00023015"/>
    </source>
</evidence>
<keyword evidence="9" id="KW-1185">Reference proteome</keyword>
<keyword evidence="2" id="KW-0479">Metal-binding</keyword>
<comment type="subcellular location">
    <subcellularLocation>
        <location evidence="1">Nucleus</location>
    </subcellularLocation>
</comment>
<dbReference type="GeneID" id="70243609"/>
<evidence type="ECO:0000256" key="6">
    <source>
        <dbReference type="ARBA" id="ARBA00023242"/>
    </source>
</evidence>
<dbReference type="SMART" id="SM00066">
    <property type="entry name" value="GAL4"/>
    <property type="match status" value="1"/>
</dbReference>
<organism evidence="8 9">
    <name type="scientific">Talaromyces proteolyticus</name>
    <dbReference type="NCBI Taxonomy" id="1131652"/>
    <lineage>
        <taxon>Eukaryota</taxon>
        <taxon>Fungi</taxon>
        <taxon>Dikarya</taxon>
        <taxon>Ascomycota</taxon>
        <taxon>Pezizomycotina</taxon>
        <taxon>Eurotiomycetes</taxon>
        <taxon>Eurotiomycetidae</taxon>
        <taxon>Eurotiales</taxon>
        <taxon>Trichocomaceae</taxon>
        <taxon>Talaromyces</taxon>
        <taxon>Talaromyces sect. Bacilispori</taxon>
    </lineage>
</organism>
<proteinExistence type="predicted"/>